<dbReference type="InterPro" id="IPR001611">
    <property type="entry name" value="Leu-rich_rpt"/>
</dbReference>
<dbReference type="EMBL" id="FN653018">
    <property type="protein sequence ID" value="CBY21989.1"/>
    <property type="molecule type" value="Genomic_DNA"/>
</dbReference>
<evidence type="ECO:0000313" key="5">
    <source>
        <dbReference type="EMBL" id="CBY32825.1"/>
    </source>
</evidence>
<protein>
    <recommendedName>
        <fullName evidence="7">Leucine-rich repeat-containing protein 56</fullName>
    </recommendedName>
</protein>
<proteinExistence type="predicted"/>
<feature type="region of interest" description="Disordered" evidence="3">
    <location>
        <begin position="378"/>
        <end position="407"/>
    </location>
</feature>
<keyword evidence="6" id="KW-1185">Reference proteome</keyword>
<dbReference type="Pfam" id="PF12799">
    <property type="entry name" value="LRR_4"/>
    <property type="match status" value="1"/>
</dbReference>
<dbReference type="InterPro" id="IPR032675">
    <property type="entry name" value="LRR_dom_sf"/>
</dbReference>
<feature type="compositionally biased region" description="Basic residues" evidence="3">
    <location>
        <begin position="281"/>
        <end position="293"/>
    </location>
</feature>
<organism evidence="4">
    <name type="scientific">Oikopleura dioica</name>
    <name type="common">Tunicate</name>
    <dbReference type="NCBI Taxonomy" id="34765"/>
    <lineage>
        <taxon>Eukaryota</taxon>
        <taxon>Metazoa</taxon>
        <taxon>Chordata</taxon>
        <taxon>Tunicata</taxon>
        <taxon>Appendicularia</taxon>
        <taxon>Copelata</taxon>
        <taxon>Oikopleuridae</taxon>
        <taxon>Oikopleura</taxon>
    </lineage>
</organism>
<evidence type="ECO:0000313" key="4">
    <source>
        <dbReference type="EMBL" id="CBY21989.1"/>
    </source>
</evidence>
<dbReference type="AlphaFoldDB" id="E4WX97"/>
<evidence type="ECO:0000256" key="1">
    <source>
        <dbReference type="ARBA" id="ARBA00022614"/>
    </source>
</evidence>
<dbReference type="InParanoid" id="E4WX97"/>
<sequence length="487" mass="53962">MSSENGVDGNKLTRQKLQQITEENDLEKVEKIAFPLDTDNNSISDLSSFLPNLVELKLEAPSFLPNLRKLGSCKNLKILWAQAVGMETLEGTSGLPSLTELFVSYNQIQELGPLAFCSNLEVLDMEGNYVETALELKFLSLCPNLRHVNLSASPLSKLADYRKLLTNRLPKSCTIEDDSQNDTPFMDELSDVNFIKELCAEGVLMLILRLQDEDELLASEPLSRPFTAIGIRPKTGKLTPQSPSASRPRTAINNFKVEFSVNEVIQRPGSASSLTTGGIRQGHRGLFKGRTRARPSSTSSSTTPVTPEDLQKTLDELKNRTSMNSLHSRPSSGEVNVLKLDDMSESADSGIVSATTSISDLSLREDENPIKKVLVRSTRKQDIRSKKPVSKQQQEIIGRPETESGDAKELPQLKAETLPQNFALADARKLVDLNAKPLRTKDLSSLRFQSRQEKLLHESSLHKRRVIGAPIIKPSQNSKMKSEMNTV</sequence>
<evidence type="ECO:0000256" key="2">
    <source>
        <dbReference type="ARBA" id="ARBA00022737"/>
    </source>
</evidence>
<dbReference type="PANTHER" id="PTHR22708:SF0">
    <property type="entry name" value="LEUCINE-RICH REPEAT-CONTAINING PROTEIN 56"/>
    <property type="match status" value="1"/>
</dbReference>
<dbReference type="Proteomes" id="UP000001307">
    <property type="component" value="Unassembled WGS sequence"/>
</dbReference>
<evidence type="ECO:0008006" key="7">
    <source>
        <dbReference type="Google" id="ProtNLM"/>
    </source>
</evidence>
<feature type="compositionally biased region" description="Basic and acidic residues" evidence="3">
    <location>
        <begin position="398"/>
        <end position="407"/>
    </location>
</feature>
<dbReference type="PANTHER" id="PTHR22708">
    <property type="entry name" value="LEUCINE-RICH REPEAT-CONTAINING PROTEIN 56"/>
    <property type="match status" value="1"/>
</dbReference>
<dbReference type="EMBL" id="FN654373">
    <property type="protein sequence ID" value="CBY32825.1"/>
    <property type="molecule type" value="Genomic_DNA"/>
</dbReference>
<dbReference type="InterPro" id="IPR040091">
    <property type="entry name" value="LRRC56"/>
</dbReference>
<keyword evidence="2" id="KW-0677">Repeat</keyword>
<dbReference type="InterPro" id="IPR025875">
    <property type="entry name" value="Leu-rich_rpt_4"/>
</dbReference>
<evidence type="ECO:0000313" key="6">
    <source>
        <dbReference type="Proteomes" id="UP000001307"/>
    </source>
</evidence>
<gene>
    <name evidence="4" type="ORF">GSOID_T00011527001</name>
    <name evidence="5" type="ORF">GSOID_T00032178001</name>
</gene>
<dbReference type="OrthoDB" id="676979at2759"/>
<dbReference type="SUPFAM" id="SSF52075">
    <property type="entry name" value="Outer arm dynein light chain 1"/>
    <property type="match status" value="1"/>
</dbReference>
<evidence type="ECO:0000256" key="3">
    <source>
        <dbReference type="SAM" id="MobiDB-lite"/>
    </source>
</evidence>
<name>E4WX97_OIKDI</name>
<feature type="compositionally biased region" description="Low complexity" evidence="3">
    <location>
        <begin position="294"/>
        <end position="307"/>
    </location>
</feature>
<reference evidence="4" key="1">
    <citation type="journal article" date="2010" name="Science">
        <title>Plasticity of animal genome architecture unmasked by rapid evolution of a pelagic tunicate.</title>
        <authorList>
            <person name="Denoeud F."/>
            <person name="Henriet S."/>
            <person name="Mungpakdee S."/>
            <person name="Aury J.M."/>
            <person name="Da Silva C."/>
            <person name="Brinkmann H."/>
            <person name="Mikhaleva J."/>
            <person name="Olsen L.C."/>
            <person name="Jubin C."/>
            <person name="Canestro C."/>
            <person name="Bouquet J.M."/>
            <person name="Danks G."/>
            <person name="Poulain J."/>
            <person name="Campsteijn C."/>
            <person name="Adamski M."/>
            <person name="Cross I."/>
            <person name="Yadetie F."/>
            <person name="Muffato M."/>
            <person name="Louis A."/>
            <person name="Butcher S."/>
            <person name="Tsagkogeorga G."/>
            <person name="Konrad A."/>
            <person name="Singh S."/>
            <person name="Jensen M.F."/>
            <person name="Cong E.H."/>
            <person name="Eikeseth-Otteraa H."/>
            <person name="Noel B."/>
            <person name="Anthouard V."/>
            <person name="Porcel B.M."/>
            <person name="Kachouri-Lafond R."/>
            <person name="Nishino A."/>
            <person name="Ugolini M."/>
            <person name="Chourrout P."/>
            <person name="Nishida H."/>
            <person name="Aasland R."/>
            <person name="Huzurbazar S."/>
            <person name="Westhof E."/>
            <person name="Delsuc F."/>
            <person name="Lehrach H."/>
            <person name="Reinhardt R."/>
            <person name="Weissenbach J."/>
            <person name="Roy S.W."/>
            <person name="Artiguenave F."/>
            <person name="Postlethwait J.H."/>
            <person name="Manak J.R."/>
            <person name="Thompson E.M."/>
            <person name="Jaillon O."/>
            <person name="Du Pasquier L."/>
            <person name="Boudinot P."/>
            <person name="Liberles D.A."/>
            <person name="Volff J.N."/>
            <person name="Philippe H."/>
            <person name="Lenhard B."/>
            <person name="Roest Crollius H."/>
            <person name="Wincker P."/>
            <person name="Chourrout D."/>
        </authorList>
    </citation>
    <scope>NUCLEOTIDE SEQUENCE [LARGE SCALE GENOMIC DNA]</scope>
</reference>
<dbReference type="Proteomes" id="UP000011014">
    <property type="component" value="Unassembled WGS sequence"/>
</dbReference>
<keyword evidence="1" id="KW-0433">Leucine-rich repeat</keyword>
<dbReference type="PROSITE" id="PS51450">
    <property type="entry name" value="LRR"/>
    <property type="match status" value="1"/>
</dbReference>
<accession>E4WX97</accession>
<feature type="region of interest" description="Disordered" evidence="3">
    <location>
        <begin position="270"/>
        <end position="309"/>
    </location>
</feature>
<dbReference type="Gene3D" id="3.80.10.10">
    <property type="entry name" value="Ribonuclease Inhibitor"/>
    <property type="match status" value="1"/>
</dbReference>